<protein>
    <submittedName>
        <fullName evidence="1">Uncharacterized protein</fullName>
    </submittedName>
</protein>
<dbReference type="AlphaFoldDB" id="A0A803QSW6"/>
<dbReference type="EnsemblPlants" id="evm.model.ctgX97.2">
    <property type="protein sequence ID" value="cds.evm.model.ctgX97.2"/>
    <property type="gene ID" value="evm.TU.ctgX97.2"/>
</dbReference>
<evidence type="ECO:0000313" key="2">
    <source>
        <dbReference type="Proteomes" id="UP000596661"/>
    </source>
</evidence>
<sequence length="168" mass="18418">MKNAVKIKPERSPRLSEVLTSDYYICIAWTWSSLKIVTYTTFKSLATYDAIHKNLLHMISSKIYGPSHPLSLSAAGSSHVAALVSNHKGVFQNLCAQQRSYCATYAGQPSMIPGKTSLTKHHRCPQVIRTPKTASDRDAQMSDAQISTMSISLRFLEGESPAGAMDLA</sequence>
<dbReference type="Proteomes" id="UP000596661">
    <property type="component" value="Unassembled WGS sequence"/>
</dbReference>
<name>A0A803QSW6_CANSA</name>
<accession>A0A803QSW6</accession>
<evidence type="ECO:0000313" key="1">
    <source>
        <dbReference type="EnsemblPlants" id="cds.evm.model.ctgX97.2"/>
    </source>
</evidence>
<keyword evidence="2" id="KW-1185">Reference proteome</keyword>
<dbReference type="Gramene" id="evm.model.ctgX97.2">
    <property type="protein sequence ID" value="cds.evm.model.ctgX97.2"/>
    <property type="gene ID" value="evm.TU.ctgX97.2"/>
</dbReference>
<reference evidence="1" key="1">
    <citation type="submission" date="2021-03" db="UniProtKB">
        <authorList>
            <consortium name="EnsemblPlants"/>
        </authorList>
    </citation>
    <scope>IDENTIFICATION</scope>
</reference>
<organism evidence="1 2">
    <name type="scientific">Cannabis sativa</name>
    <name type="common">Hemp</name>
    <name type="synonym">Marijuana</name>
    <dbReference type="NCBI Taxonomy" id="3483"/>
    <lineage>
        <taxon>Eukaryota</taxon>
        <taxon>Viridiplantae</taxon>
        <taxon>Streptophyta</taxon>
        <taxon>Embryophyta</taxon>
        <taxon>Tracheophyta</taxon>
        <taxon>Spermatophyta</taxon>
        <taxon>Magnoliopsida</taxon>
        <taxon>eudicotyledons</taxon>
        <taxon>Gunneridae</taxon>
        <taxon>Pentapetalae</taxon>
        <taxon>rosids</taxon>
        <taxon>fabids</taxon>
        <taxon>Rosales</taxon>
        <taxon>Cannabaceae</taxon>
        <taxon>Cannabis</taxon>
    </lineage>
</organism>
<proteinExistence type="predicted"/>